<dbReference type="PROSITE" id="PS51257">
    <property type="entry name" value="PROKAR_LIPOPROTEIN"/>
    <property type="match status" value="1"/>
</dbReference>
<dbReference type="OrthoDB" id="1099822at2"/>
<proteinExistence type="predicted"/>
<gene>
    <name evidence="1" type="ORF">FK004_16420</name>
</gene>
<evidence type="ECO:0000313" key="1">
    <source>
        <dbReference type="EMBL" id="AWG26698.1"/>
    </source>
</evidence>
<dbReference type="KEGG" id="fki:FK004_16420"/>
<protein>
    <recommendedName>
        <fullName evidence="3">Lipoprotein</fullName>
    </recommendedName>
</protein>
<organism evidence="1 2">
    <name type="scientific">Flavobacterium kingsejongi</name>
    <dbReference type="NCBI Taxonomy" id="1678728"/>
    <lineage>
        <taxon>Bacteria</taxon>
        <taxon>Pseudomonadati</taxon>
        <taxon>Bacteroidota</taxon>
        <taxon>Flavobacteriia</taxon>
        <taxon>Flavobacteriales</taxon>
        <taxon>Flavobacteriaceae</taxon>
        <taxon>Flavobacterium</taxon>
    </lineage>
</organism>
<reference evidence="1 2" key="1">
    <citation type="submission" date="2017-04" db="EMBL/GenBank/DDBJ databases">
        <title>Complete genome sequence of Flavobacterium kingsejong AJ004.</title>
        <authorList>
            <person name="Lee P.C."/>
        </authorList>
    </citation>
    <scope>NUCLEOTIDE SEQUENCE [LARGE SCALE GENOMIC DNA]</scope>
    <source>
        <strain evidence="1 2">AJ004</strain>
    </source>
</reference>
<accession>A0A2S1LSN4</accession>
<sequence>MKKIALIIIIGFSMFSCDYILKKDTPEDTSTEDPKKVVLGIDKDENGCVGSAGYSWSVLLQKCIRPFEEGLRLNPIVTPKVVGDTIEQIEAEETVFSAFAVFGEDQDKVEIYLPSTKGSMILERDSKDKIYKKGDWTLETSKPILLKQGGTILYRGAESIDKKEIGDDNVEN</sequence>
<keyword evidence="2" id="KW-1185">Reference proteome</keyword>
<dbReference type="RefSeq" id="WP_108738201.1">
    <property type="nucleotide sequence ID" value="NZ_CP020919.1"/>
</dbReference>
<dbReference type="AlphaFoldDB" id="A0A2S1LSN4"/>
<dbReference type="Proteomes" id="UP000244677">
    <property type="component" value="Chromosome"/>
</dbReference>
<evidence type="ECO:0008006" key="3">
    <source>
        <dbReference type="Google" id="ProtNLM"/>
    </source>
</evidence>
<name>A0A2S1LSN4_9FLAO</name>
<dbReference type="EMBL" id="CP020919">
    <property type="protein sequence ID" value="AWG26698.1"/>
    <property type="molecule type" value="Genomic_DNA"/>
</dbReference>
<evidence type="ECO:0000313" key="2">
    <source>
        <dbReference type="Proteomes" id="UP000244677"/>
    </source>
</evidence>